<feature type="region of interest" description="Disordered" evidence="5">
    <location>
        <begin position="1062"/>
        <end position="1094"/>
    </location>
</feature>
<evidence type="ECO:0000256" key="5">
    <source>
        <dbReference type="SAM" id="MobiDB-lite"/>
    </source>
</evidence>
<evidence type="ECO:0000259" key="7">
    <source>
        <dbReference type="Pfam" id="PF19222"/>
    </source>
</evidence>
<accession>A0A8K1U249</accession>
<keyword evidence="6" id="KW-1133">Transmembrane helix</keyword>
<keyword evidence="6" id="KW-0812">Transmembrane</keyword>
<protein>
    <recommendedName>
        <fullName evidence="4">RNA replicase</fullName>
    </recommendedName>
</protein>
<evidence type="ECO:0000256" key="2">
    <source>
        <dbReference type="ARBA" id="ARBA00022679"/>
    </source>
</evidence>
<evidence type="ECO:0000256" key="4">
    <source>
        <dbReference type="ARBA" id="ARBA00032757"/>
    </source>
</evidence>
<comment type="similarity">
    <text evidence="1">Belongs to the nodaviridae RNA polymerase family.</text>
</comment>
<feature type="transmembrane region" description="Helical" evidence="6">
    <location>
        <begin position="20"/>
        <end position="39"/>
    </location>
</feature>
<reference evidence="8" key="1">
    <citation type="submission" date="2020-11" db="EMBL/GenBank/DDBJ databases">
        <title>RNA virus dark matter in the feces of wild birds.</title>
        <authorList>
            <person name="Lu X."/>
            <person name="Yang X.S."/>
            <person name="Zhang W."/>
        </authorList>
    </citation>
    <scope>NUCLEOTIDE SEQUENCE</scope>
    <source>
        <strain evidence="8">Grey-backedThrush105con29</strain>
    </source>
</reference>
<keyword evidence="2" id="KW-0808">Transferase</keyword>
<dbReference type="SUPFAM" id="SSF56672">
    <property type="entry name" value="DNA/RNA polymerases"/>
    <property type="match status" value="1"/>
</dbReference>
<dbReference type="InterPro" id="IPR043647">
    <property type="entry name" value="Noda_Vmethyltr_dom"/>
</dbReference>
<name>A0A8K1U249_9VIRU</name>
<dbReference type="InterPro" id="IPR043502">
    <property type="entry name" value="DNA/RNA_pol_sf"/>
</dbReference>
<evidence type="ECO:0000256" key="1">
    <source>
        <dbReference type="ARBA" id="ARBA00007751"/>
    </source>
</evidence>
<feature type="domain" description="Nodavirus methyltransferase" evidence="7">
    <location>
        <begin position="179"/>
        <end position="326"/>
    </location>
</feature>
<dbReference type="CDD" id="cd23173">
    <property type="entry name" value="ps-ssRNAv_Nodaviridae_RdRp"/>
    <property type="match status" value="1"/>
</dbReference>
<dbReference type="GO" id="GO:0016779">
    <property type="term" value="F:nucleotidyltransferase activity"/>
    <property type="evidence" value="ECO:0007669"/>
    <property type="project" value="UniProtKB-KW"/>
</dbReference>
<keyword evidence="3" id="KW-0548">Nucleotidyltransferase</keyword>
<dbReference type="EMBL" id="MW239258">
    <property type="protein sequence ID" value="UGO57221.1"/>
    <property type="molecule type" value="Genomic_RNA"/>
</dbReference>
<feature type="region of interest" description="Disordered" evidence="5">
    <location>
        <begin position="972"/>
        <end position="1003"/>
    </location>
</feature>
<feature type="compositionally biased region" description="Low complexity" evidence="5">
    <location>
        <begin position="1062"/>
        <end position="1072"/>
    </location>
</feature>
<keyword evidence="6" id="KW-0472">Membrane</keyword>
<evidence type="ECO:0000313" key="8">
    <source>
        <dbReference type="EMBL" id="UGO57221.1"/>
    </source>
</evidence>
<evidence type="ECO:0000256" key="3">
    <source>
        <dbReference type="ARBA" id="ARBA00022695"/>
    </source>
</evidence>
<organism evidence="8">
    <name type="scientific">Riboviria sp</name>
    <dbReference type="NCBI Taxonomy" id="2585031"/>
    <lineage>
        <taxon>Viruses</taxon>
        <taxon>Riboviria</taxon>
    </lineage>
</organism>
<dbReference type="Pfam" id="PF19222">
    <property type="entry name" value="Noda_Vmethyltr"/>
    <property type="match status" value="1"/>
</dbReference>
<proteinExistence type="inferred from homology"/>
<evidence type="ECO:0000256" key="6">
    <source>
        <dbReference type="SAM" id="Phobius"/>
    </source>
</evidence>
<sequence>MPKGVQSTGQRTANHQFTHVYVENAMMVLSVLTPALAAVKTIKNLSTGFFSSPPAPPELAPTIKEPASRWKQRVFTVACIILAVVALKHYGGRLPYQHLLGPAIDCIPSYGKLGTAAMMVAATAASITAGSTMLDSASSPIGATLSTRFLNRRLVRPEFSSSQRRQVFVATPLVSSNPTSNHTHARSACARNTASATSGLLATLLGLTPYYIQQSLSDVRKRRHGDRSYHWAKDIAVPAKDFAFNPTAEAAILVDVDHYIDMPLLLAKYPGTYFVCTFQPEQTAISTGEFTYRFLEDNSVHYRVSGGAEYTHMVWDYSGDTIIVHDVGLLTKRVCAYHIDRKRVDDHHVIVMLSLLGEFTIPTVIPTYLLLAGKQLTRLRPVYGNHVILDVIRHDGLYRSVSILGDHTSVTAPKASFDALHAVALVAKVPITPAMVASNIAPTSPAGLPTERLPSGHAAIIAGYIRAGTPLFPPVVYPPAKSMHAISFDKHDYTAPVPLTGFGSPLIGACYGFASSIASDDRCIEGRVEQYQRKGEEEEPIPPTLAGYMLEFAEFLVPVANAGHPVDDDEVRERQDRPSQRHIISEASVTGEWYKRAWACFVKKETYGKPTDPRNISTSSPATKLKYSRYQYAFGNDIMHDISWYAFNKNPRDIADRVVEILSGAKWAALADGNRFDAHVSRRARILERIILLRYFARQYHSALNEAMDEQIGMPGTTEHGRRYNSGYGRGSGSIETSNLNSVLSAFIGYCAHRNTLVDGRKKTPDEAWAGLGMYGGDDSIEGDVDPDALKTSSQLMGQDYEISVIQRGLLGVNFLNRYYGPDVWTGDVNSMANPKRLLAKLWVGPATLVDPVVRLGERLAGYYRMDKNSPVIGQISRVSMQLLGDAEDGELMPWDGKCSADTNWPNEDSGWMHQVFTEFIPDFDHDRFQQWITWVSDNGDPAELLRAPLCTDPSEIIAPKLACVIDDQLYQPEPTEPSTPPPEEEEGEPTTPRTPEVSNEDKLAEVETIRAQLTEALTGLSWVEDEEKRVEILTTLRNLPWMERAKPVAPQPKDVLRRASAAVPVPKPLAAKSKKPAPTRGKGQPPKSVNAKHPANWVACERHPGQTDASYKAYLKKFETRRRAALASGPRKK</sequence>